<dbReference type="RefSeq" id="WP_117353241.1">
    <property type="nucleotide sequence ID" value="NZ_CP020083.1"/>
</dbReference>
<reference evidence="1 2" key="1">
    <citation type="submission" date="2017-03" db="EMBL/GenBank/DDBJ databases">
        <title>Complete genome sequence of Blastomonas fulva degrading microcsystin LR.</title>
        <authorList>
            <person name="Lee H.-g."/>
            <person name="Jin L."/>
            <person name="oh H.-M."/>
        </authorList>
    </citation>
    <scope>NUCLEOTIDE SEQUENCE [LARGE SCALE GENOMIC DNA]</scope>
    <source>
        <strain evidence="1 2">T2</strain>
    </source>
</reference>
<dbReference type="GeneID" id="303487562"/>
<proteinExistence type="predicted"/>
<evidence type="ECO:0000313" key="2">
    <source>
        <dbReference type="Proteomes" id="UP000258016"/>
    </source>
</evidence>
<name>A0ABM6MAT3_9SPHN</name>
<organism evidence="1 2">
    <name type="scientific">Blastomonas fulva</name>
    <dbReference type="NCBI Taxonomy" id="1550728"/>
    <lineage>
        <taxon>Bacteria</taxon>
        <taxon>Pseudomonadati</taxon>
        <taxon>Pseudomonadota</taxon>
        <taxon>Alphaproteobacteria</taxon>
        <taxon>Sphingomonadales</taxon>
        <taxon>Sphingomonadaceae</taxon>
        <taxon>Blastomonas</taxon>
    </lineage>
</organism>
<protein>
    <submittedName>
        <fullName evidence="1">Uncharacterized protein</fullName>
    </submittedName>
</protein>
<sequence length="471" mass="51397">MMLLPALLLATVTTPPCPDRTINAADLCQNREIAARWADVETAMRAWQKVDPRKATIAERRDEALADLRRGFEYSPDDSPQQANADVIIESLGYVKAEIDGLTQIASSIRTPASFGPGLARDCLVGSVVNCVVESAGFLNAGEEDKARAIAWQYVSGLDAGGGIPLRMTIAWDVSGAKPALIGYTSTEGEAEPPRLVDNGEDIILHLPARTAGTGEGNADSLFLYRTGAWVNIGMNSWKTELRTRLPEGMGLWKGVDYDYYGLSSRFPIWRDSDANCCATGGNAYAVFKIVDDRLKIDTLDFTPDAAVQVKPLSCPILKASYRSPWPTRFTLHFEKPALPPSAQSDMVAVIEQTDEDDKLIFRRYFSFAGSNGFGSTTLIPVDGMGDAENPPQMLPEAEGEESLYFHAFIGEPNGMKYVSTPPMLDSPAPLGVFMPDLARSLWYDGIPDPKGGPPIRVEMPRDMWMGECAE</sequence>
<keyword evidence="2" id="KW-1185">Reference proteome</keyword>
<dbReference type="EMBL" id="CP020083">
    <property type="protein sequence ID" value="ASR53181.1"/>
    <property type="molecule type" value="Genomic_DNA"/>
</dbReference>
<dbReference type="Proteomes" id="UP000258016">
    <property type="component" value="Chromosome"/>
</dbReference>
<gene>
    <name evidence="1" type="ORF">B5J99_18375</name>
</gene>
<accession>A0ABM6MAT3</accession>
<evidence type="ECO:0000313" key="1">
    <source>
        <dbReference type="EMBL" id="ASR53181.1"/>
    </source>
</evidence>